<evidence type="ECO:0008006" key="3">
    <source>
        <dbReference type="Google" id="ProtNLM"/>
    </source>
</evidence>
<dbReference type="RefSeq" id="WP_013712704.1">
    <property type="nucleotide sequence ID" value="NC_015408.1"/>
</dbReference>
<dbReference type="KEGG" id="cpm:G5S_0672"/>
<keyword evidence="2" id="KW-1185">Reference proteome</keyword>
<proteinExistence type="predicted"/>
<evidence type="ECO:0000313" key="1">
    <source>
        <dbReference type="EMBL" id="AEB41626.1"/>
    </source>
</evidence>
<dbReference type="AlphaFoldDB" id="A0AA34RDC2"/>
<dbReference type="Proteomes" id="UP000008305">
    <property type="component" value="Chromosome"/>
</dbReference>
<protein>
    <recommendedName>
        <fullName evidence="3">SMI1/KNR4 family protein</fullName>
    </recommendedName>
</protein>
<gene>
    <name evidence="1" type="ordered locus">G5S_0672</name>
</gene>
<accession>A0AA34RDC2</accession>
<sequence>MKRFENILASGISQGSSLEVFSVEQLHKEISWDSISQMAPRLPRGWFELMGLSKRDRLDFFKEYWSSILSLEDNEFPGICRFFSLLETLEVYIFRVPQGPFEVKMFYIFEDGRYGFHGEPPLINAEERNFPPLRDTHYQRFFSIHDGFGKWEDEGVLSYRSLVKAQQKLRQHCESLHYIADDTFCSLGLFPFYGYEEPLTYQCFLLDPEVCRNLPSPNIRIGEKELEHYSSRDLEVVQLCTGYATSFLSWLEGYVHSEEEFSE</sequence>
<name>A0AA34RDC2_CHLPE</name>
<dbReference type="EMBL" id="CP002608">
    <property type="protein sequence ID" value="AEB41626.1"/>
    <property type="molecule type" value="Genomic_DNA"/>
</dbReference>
<organism evidence="1 2">
    <name type="scientific">Chlamydia pecorum (strain ATCC VR-628 / DSM 29919 / E58)</name>
    <name type="common">Chlamydophila pecorum</name>
    <dbReference type="NCBI Taxonomy" id="331635"/>
    <lineage>
        <taxon>Bacteria</taxon>
        <taxon>Pseudomonadati</taxon>
        <taxon>Chlamydiota</taxon>
        <taxon>Chlamydiia</taxon>
        <taxon>Chlamydiales</taxon>
        <taxon>Chlamydiaceae</taxon>
        <taxon>Chlamydia/Chlamydophila group</taxon>
        <taxon>Chlamydia</taxon>
    </lineage>
</organism>
<evidence type="ECO:0000313" key="2">
    <source>
        <dbReference type="Proteomes" id="UP000008305"/>
    </source>
</evidence>
<reference evidence="1 2" key="1">
    <citation type="journal article" date="2011" name="J. Bacteriol.">
        <title>Genome sequence of the obligate intracellular animal pathogen Chlamydia pecorum E58.</title>
        <authorList>
            <person name="Mojica S."/>
            <person name="Huot Creasy H."/>
            <person name="Daugherty S."/>
            <person name="Read T.D."/>
            <person name="Kim T."/>
            <person name="Kaltenboeck B."/>
            <person name="Bavoil P."/>
            <person name="Myers G.S."/>
        </authorList>
    </citation>
    <scope>NUCLEOTIDE SEQUENCE [LARGE SCALE GENOMIC DNA]</scope>
    <source>
        <strain evidence="1 2">E58</strain>
    </source>
</reference>